<evidence type="ECO:0000256" key="12">
    <source>
        <dbReference type="PROSITE-ProRule" id="PRU00460"/>
    </source>
</evidence>
<dbReference type="InterPro" id="IPR009254">
    <property type="entry name" value="Laminin_aI"/>
</dbReference>
<evidence type="ECO:0000256" key="8">
    <source>
        <dbReference type="ARBA" id="ARBA00023054"/>
    </source>
</evidence>
<dbReference type="PROSITE" id="PS01248">
    <property type="entry name" value="EGF_LAM_1"/>
    <property type="match status" value="2"/>
</dbReference>
<dbReference type="Pfam" id="PF06009">
    <property type="entry name" value="Laminin_II"/>
    <property type="match status" value="1"/>
</dbReference>
<keyword evidence="8 13" id="KW-0175">Coiled coil</keyword>
<dbReference type="SMART" id="SM00282">
    <property type="entry name" value="LamG"/>
    <property type="match status" value="5"/>
</dbReference>
<feature type="domain" description="Laminin EGF-like" evidence="16">
    <location>
        <begin position="25"/>
        <end position="74"/>
    </location>
</feature>
<dbReference type="CDD" id="cd00110">
    <property type="entry name" value="LamG"/>
    <property type="match status" value="5"/>
</dbReference>
<dbReference type="SMART" id="SM00180">
    <property type="entry name" value="EGF_Lam"/>
    <property type="match status" value="5"/>
</dbReference>
<feature type="coiled-coil region" evidence="13">
    <location>
        <begin position="562"/>
        <end position="589"/>
    </location>
</feature>
<keyword evidence="3" id="KW-0272">Extracellular matrix</keyword>
<keyword evidence="10" id="KW-0325">Glycoprotein</keyword>
<feature type="disulfide bond" evidence="12">
    <location>
        <begin position="168"/>
        <end position="182"/>
    </location>
</feature>
<keyword evidence="18" id="KW-1185">Reference proteome</keyword>
<reference evidence="17" key="2">
    <citation type="submission" date="2025-09" db="UniProtKB">
        <authorList>
            <consortium name="Ensembl"/>
        </authorList>
    </citation>
    <scope>IDENTIFICATION</scope>
</reference>
<keyword evidence="11 12" id="KW-0424">Laminin EGF-like domain</keyword>
<evidence type="ECO:0000256" key="13">
    <source>
        <dbReference type="SAM" id="Coils"/>
    </source>
</evidence>
<protein>
    <submittedName>
        <fullName evidence="17">Laminin subunit alpha-4-like</fullName>
    </submittedName>
</protein>
<dbReference type="InterPro" id="IPR002049">
    <property type="entry name" value="LE_dom"/>
</dbReference>
<feature type="domain" description="Laminin G" evidence="15">
    <location>
        <begin position="1617"/>
        <end position="1790"/>
    </location>
</feature>
<dbReference type="FunFam" id="2.10.25.10:FF:000188">
    <property type="entry name" value="Laminin subunit gamma 2"/>
    <property type="match status" value="1"/>
</dbReference>
<evidence type="ECO:0000313" key="18">
    <source>
        <dbReference type="Proteomes" id="UP000472277"/>
    </source>
</evidence>
<evidence type="ECO:0000256" key="10">
    <source>
        <dbReference type="ARBA" id="ARBA00023180"/>
    </source>
</evidence>
<dbReference type="GO" id="GO:0007155">
    <property type="term" value="P:cell adhesion"/>
    <property type="evidence" value="ECO:0007669"/>
    <property type="project" value="UniProtKB-KW"/>
</dbReference>
<feature type="disulfide bond" evidence="12">
    <location>
        <begin position="252"/>
        <end position="261"/>
    </location>
</feature>
<dbReference type="GO" id="GO:0045995">
    <property type="term" value="P:regulation of embryonic development"/>
    <property type="evidence" value="ECO:0007669"/>
    <property type="project" value="InterPro"/>
</dbReference>
<dbReference type="PROSITE" id="PS50025">
    <property type="entry name" value="LAM_G_DOMAIN"/>
    <property type="match status" value="5"/>
</dbReference>
<dbReference type="SUPFAM" id="SSF57196">
    <property type="entry name" value="EGF/Laminin"/>
    <property type="match status" value="4"/>
</dbReference>
<accession>A0A674CTG6</accession>
<dbReference type="PRINTS" id="PR00011">
    <property type="entry name" value="EGFLAMININ"/>
</dbReference>
<evidence type="ECO:0000259" key="16">
    <source>
        <dbReference type="PROSITE" id="PS50027"/>
    </source>
</evidence>
<feature type="domain" description="Laminin G" evidence="15">
    <location>
        <begin position="1204"/>
        <end position="1370"/>
    </location>
</feature>
<evidence type="ECO:0000256" key="11">
    <source>
        <dbReference type="ARBA" id="ARBA00023292"/>
    </source>
</evidence>
<dbReference type="Ensembl" id="ENSSTUT00000092603.1">
    <property type="protein sequence ID" value="ENSSTUP00000086992.1"/>
    <property type="gene ID" value="ENSSTUG00000034736.1"/>
</dbReference>
<reference evidence="17" key="1">
    <citation type="submission" date="2025-08" db="UniProtKB">
        <authorList>
            <consortium name="Ensembl"/>
        </authorList>
    </citation>
    <scope>IDENTIFICATION</scope>
</reference>
<dbReference type="InterPro" id="IPR001791">
    <property type="entry name" value="Laminin_G"/>
</dbReference>
<evidence type="ECO:0000256" key="2">
    <source>
        <dbReference type="ARBA" id="ARBA00022525"/>
    </source>
</evidence>
<dbReference type="PANTHER" id="PTHR15036">
    <property type="entry name" value="PIKACHURIN-LIKE PROTEIN"/>
    <property type="match status" value="1"/>
</dbReference>
<dbReference type="GO" id="GO:0030155">
    <property type="term" value="P:regulation of cell adhesion"/>
    <property type="evidence" value="ECO:0007669"/>
    <property type="project" value="InterPro"/>
</dbReference>
<evidence type="ECO:0000259" key="15">
    <source>
        <dbReference type="PROSITE" id="PS50025"/>
    </source>
</evidence>
<sequence length="1793" mass="198676">IDDTQLNPVCAQRYFLSNQKKCLPCNCKGHSETCEDITGVCTSCQDHTTGDFCEICEDGYMPDVSNHGHHSCQPCACPLSSPSNNFAEHCDRSSNILRCNCQEGYAGHYCERCAPGFYGNPMVIGDSCKSCDCNGNSDPNHIFNECHNVTGFCQNCWGDTAGANCERCAPGFYGDAISAKNCRVCECSKCGTTSCDDRTGTCHCKPGVTGRLCDQCEEGHTGFNNCQGCHSCDCGPAGLRPTCHPLTHSCQCKPGAGGRYCERCLPDHWNYGPSGCQKCDCASSHCDVHTGECLPESYTVNLCNISCDECIWHLIGDLRPSNKTLDQIKVSVLNISTGAAANDRLKYYNYTAQRLKSVLKSLGDRVDDGTLQSVTLADELTTNLTALNVLIEEMISDWELYSVHQDLDPEIIRQKTAVAEGMVAWMKKLDLSPQEPIATNESTEAHDLLRRMRQLEKKLISTDSRVAPVREVLSRFTNKLSEAQEILQKAANTVQETEDMNKANTVKFQRSEVTSHNPVVSLDQSMHLLVQNVTEYHAVIDGASKGLQEKTEVLPLADRDLVLRAQDHAEDLQSQADELEYNLKRSDANGFVQKALDTANVYNNIVQYIEEANITGLTTMDLATRAEDARDGINTQLGFLKTQSENVFKESVSLHSEQFEVEAEVLDKMKYIEETKETMEDYTKKLAVVLKDIKGIEPGRTTKRLELTKEVAEGTLNRSVEVLQTITPIHGKVEEWATNMKNQDYSAAAFDRAVVSAGEAVENLSELVPELLDKLRVVEEKNPVNNVTTNIMRIRELIAQARSVAKKVQVSMKFNGQSSVQVHPHTNLEDLKTVTTISLLIRVDPDKDPIEDRFIFYLGDRNGRKDYMGLAIKNDNLVYIYNLGEEDVEIPLGSKPVSQWPPVFNLIKVERLGRHGKVFLTVPSQASTDEQKFIQKGEAFGTDSLFDLDPEDTVFFVGGVPADVRLPPALSLAPFVGCIELASLNNDVISMYNFKQTHKMDVVASTPCPRYKLAFSQSRIASYLFDGTGYALINNMERRGKFGIVTRFDIAVRTVANNGILLLMVNGDNFFLLELKNGFLRLMYDFGFSGGPIVMESNSPKLQINDARYHEVSVIYHYSKKFILLVDKSHVKSMENEKKTLPFSDIYIGGAPSHILLSRPDLSSLAGLKGCVKGFQFQKKDFNLLEEPGTIGISSGCPEEYFMSRKAYFTGESYLGSAAKISPFDTFEGGLNFRTLQPTGLLFYHREGSDEFTITLENGAVVLNSRGTRVKSQKKQYNDGITHFLVASVNNDKYELVVDDKDKHEKKRPTTAPSASTVRNFYFGGSPSSSSIKNFTGCISYAYISRQDRDIEPEDFQKYTENVQTSLQDCPVKRPSAALFSKQSKNSAKPKKGHTRKVGRDKSNLPKGLLGLNSDDQEPGETEETPCYLSPRPRATRHAHHYGGTANSRQEFTDIPGSLSERSHLSLSLKTQSSFGLIFYASDEAEDNFMALFLAHGKLVYTFNLGQQRVKIKSLEKYNDGAWHNVIFIRDGNLGRLVIDGLTVLEDRAQGSNVSWHVSSHLYLGGVPPGRAQKNIQRNSAYSFTGCVKNLQLNGQWLSSVSQTFGVTPCFEGLSEPGTYFSEEGGYVVLDDTFNLGLKFELVVEVRPRVASGVLLHVYTAAEEYLTIYIRQGAVVVLVNNGVREFFTQVTPRLGLCDGSWHRITVIRDANVVQLDVDSEVNHVVGPLNPSTQSARTPQGHASLDYSTLILGITTRRAYTGCMRKLTVNESQVSFSKAALVSGAVSVGSCPAA</sequence>
<dbReference type="GO" id="GO:0043256">
    <property type="term" value="C:laminin complex"/>
    <property type="evidence" value="ECO:0007669"/>
    <property type="project" value="UniProtKB-ARBA"/>
</dbReference>
<gene>
    <name evidence="17" type="primary">LOC115174901</name>
</gene>
<comment type="subcellular location">
    <subcellularLocation>
        <location evidence="1">Secreted</location>
        <location evidence="1">Extracellular space</location>
        <location evidence="1">Extracellular matrix</location>
        <location evidence="1">Basement membrane</location>
    </subcellularLocation>
</comment>
<dbReference type="GO" id="GO:0005102">
    <property type="term" value="F:signaling receptor binding"/>
    <property type="evidence" value="ECO:0007669"/>
    <property type="project" value="InterPro"/>
</dbReference>
<dbReference type="InterPro" id="IPR010307">
    <property type="entry name" value="Laminin_dom_II"/>
</dbReference>
<evidence type="ECO:0000256" key="4">
    <source>
        <dbReference type="ARBA" id="ARBA00022729"/>
    </source>
</evidence>
<dbReference type="InterPro" id="IPR000742">
    <property type="entry name" value="EGF"/>
</dbReference>
<dbReference type="Pfam" id="PF00053">
    <property type="entry name" value="EGF_laminin"/>
    <property type="match status" value="3"/>
</dbReference>
<feature type="domain" description="Laminin G" evidence="15">
    <location>
        <begin position="809"/>
        <end position="1008"/>
    </location>
</feature>
<dbReference type="Proteomes" id="UP000472277">
    <property type="component" value="Chromosome 35"/>
</dbReference>
<dbReference type="PROSITE" id="PS50027">
    <property type="entry name" value="EGF_LAM_2"/>
    <property type="match status" value="4"/>
</dbReference>
<organism evidence="17 18">
    <name type="scientific">Salmo trutta</name>
    <name type="common">Brown trout</name>
    <dbReference type="NCBI Taxonomy" id="8032"/>
    <lineage>
        <taxon>Eukaryota</taxon>
        <taxon>Metazoa</taxon>
        <taxon>Chordata</taxon>
        <taxon>Craniata</taxon>
        <taxon>Vertebrata</taxon>
        <taxon>Euteleostomi</taxon>
        <taxon>Actinopterygii</taxon>
        <taxon>Neopterygii</taxon>
        <taxon>Teleostei</taxon>
        <taxon>Protacanthopterygii</taxon>
        <taxon>Salmoniformes</taxon>
        <taxon>Salmonidae</taxon>
        <taxon>Salmoninae</taxon>
        <taxon>Salmo</taxon>
    </lineage>
</organism>
<dbReference type="InterPro" id="IPR056863">
    <property type="entry name" value="LMN_ATRN_NET-like_EGF"/>
</dbReference>
<name>A0A674CTG6_SALTR</name>
<dbReference type="GO" id="GO:0030334">
    <property type="term" value="P:regulation of cell migration"/>
    <property type="evidence" value="ECO:0007669"/>
    <property type="project" value="InterPro"/>
</dbReference>
<dbReference type="GeneTree" id="ENSGT00940000165424"/>
<comment type="caution">
    <text evidence="12">Lacks conserved residue(s) required for the propagation of feature annotation.</text>
</comment>
<evidence type="ECO:0000256" key="6">
    <source>
        <dbReference type="ARBA" id="ARBA00022869"/>
    </source>
</evidence>
<keyword evidence="5" id="KW-0677">Repeat</keyword>
<dbReference type="PANTHER" id="PTHR15036:SF47">
    <property type="entry name" value="LAMININ SUBUNIT ALPHA-4"/>
    <property type="match status" value="1"/>
</dbReference>
<feature type="region of interest" description="Disordered" evidence="14">
    <location>
        <begin position="1378"/>
        <end position="1451"/>
    </location>
</feature>
<feature type="coiled-coil region" evidence="13">
    <location>
        <begin position="438"/>
        <end position="500"/>
    </location>
</feature>
<proteinExistence type="predicted"/>
<keyword evidence="4" id="KW-0732">Signal</keyword>
<dbReference type="Pfam" id="PF02210">
    <property type="entry name" value="Laminin_G_2"/>
    <property type="match status" value="5"/>
</dbReference>
<feature type="domain" description="Laminin G" evidence="15">
    <location>
        <begin position="1439"/>
        <end position="1610"/>
    </location>
</feature>
<evidence type="ECO:0000256" key="3">
    <source>
        <dbReference type="ARBA" id="ARBA00022530"/>
    </source>
</evidence>
<feature type="compositionally biased region" description="Basic residues" evidence="14">
    <location>
        <begin position="1388"/>
        <end position="1397"/>
    </location>
</feature>
<keyword evidence="6" id="KW-0084">Basement membrane</keyword>
<feature type="domain" description="Laminin EGF-like" evidence="16">
    <location>
        <begin position="232"/>
        <end position="278"/>
    </location>
</feature>
<dbReference type="FunFam" id="2.10.25.10:FF:000033">
    <property type="entry name" value="Laminin subunit alpha 2"/>
    <property type="match status" value="1"/>
</dbReference>
<feature type="compositionally biased region" description="Acidic residues" evidence="14">
    <location>
        <begin position="1415"/>
        <end position="1424"/>
    </location>
</feature>
<evidence type="ECO:0000256" key="5">
    <source>
        <dbReference type="ARBA" id="ARBA00022737"/>
    </source>
</evidence>
<evidence type="ECO:0000256" key="14">
    <source>
        <dbReference type="SAM" id="MobiDB-lite"/>
    </source>
</evidence>
<evidence type="ECO:0000313" key="17">
    <source>
        <dbReference type="Ensembl" id="ENSSTUP00000086992.1"/>
    </source>
</evidence>
<evidence type="ECO:0000256" key="1">
    <source>
        <dbReference type="ARBA" id="ARBA00004302"/>
    </source>
</evidence>
<keyword evidence="2" id="KW-0964">Secreted</keyword>
<dbReference type="CDD" id="cd00055">
    <property type="entry name" value="EGF_Lam"/>
    <property type="match status" value="4"/>
</dbReference>
<keyword evidence="7" id="KW-0130">Cell adhesion</keyword>
<evidence type="ECO:0000256" key="9">
    <source>
        <dbReference type="ARBA" id="ARBA00023157"/>
    </source>
</evidence>
<dbReference type="Gene3D" id="2.10.25.10">
    <property type="entry name" value="Laminin"/>
    <property type="match status" value="5"/>
</dbReference>
<feature type="disulfide bond" evidence="12">
    <location>
        <begin position="156"/>
        <end position="165"/>
    </location>
</feature>
<dbReference type="Gene3D" id="2.60.120.200">
    <property type="match status" value="5"/>
</dbReference>
<dbReference type="GO" id="GO:0005576">
    <property type="term" value="C:extracellular region"/>
    <property type="evidence" value="ECO:0007669"/>
    <property type="project" value="UniProtKB-ARBA"/>
</dbReference>
<feature type="domain" description="Laminin EGF-like" evidence="16">
    <location>
        <begin position="185"/>
        <end position="231"/>
    </location>
</feature>
<dbReference type="FunFam" id="2.10.25.10:FF:000051">
    <property type="entry name" value="Laminin subunit alpha 4"/>
    <property type="match status" value="1"/>
</dbReference>
<dbReference type="InterPro" id="IPR013320">
    <property type="entry name" value="ConA-like_dom_sf"/>
</dbReference>
<feature type="domain" description="Laminin EGF-like" evidence="16">
    <location>
        <begin position="131"/>
        <end position="184"/>
    </location>
</feature>
<dbReference type="SUPFAM" id="SSF49899">
    <property type="entry name" value="Concanavalin A-like lectins/glucanases"/>
    <property type="match status" value="5"/>
</dbReference>
<dbReference type="Pfam" id="PF24973">
    <property type="entry name" value="EGF_LMN_ATRN"/>
    <property type="match status" value="2"/>
</dbReference>
<dbReference type="Pfam" id="PF06008">
    <property type="entry name" value="Laminin_I"/>
    <property type="match status" value="1"/>
</dbReference>
<feature type="disulfide bond" evidence="12">
    <location>
        <begin position="204"/>
        <end position="213"/>
    </location>
</feature>
<dbReference type="SMART" id="SM00181">
    <property type="entry name" value="EGF"/>
    <property type="match status" value="5"/>
</dbReference>
<feature type="disulfide bond" evidence="12">
    <location>
        <begin position="44"/>
        <end position="53"/>
    </location>
</feature>
<feature type="domain" description="Laminin G" evidence="15">
    <location>
        <begin position="1020"/>
        <end position="1197"/>
    </location>
</feature>
<keyword evidence="9 12" id="KW-1015">Disulfide bond</keyword>
<evidence type="ECO:0000256" key="7">
    <source>
        <dbReference type="ARBA" id="ARBA00022889"/>
    </source>
</evidence>
<dbReference type="InterPro" id="IPR050372">
    <property type="entry name" value="Neurexin-related_CASP"/>
</dbReference>